<accession>A0A8J3YSZ4</accession>
<organism evidence="15 16">
    <name type="scientific">Virgisporangium aliadipatigenens</name>
    <dbReference type="NCBI Taxonomy" id="741659"/>
    <lineage>
        <taxon>Bacteria</taxon>
        <taxon>Bacillati</taxon>
        <taxon>Actinomycetota</taxon>
        <taxon>Actinomycetes</taxon>
        <taxon>Micromonosporales</taxon>
        <taxon>Micromonosporaceae</taxon>
        <taxon>Virgisporangium</taxon>
    </lineage>
</organism>
<protein>
    <recommendedName>
        <fullName evidence="10 11">UDP-N-acetylmuramoyl-tripeptide--D-alanyl-D-alanine ligase</fullName>
        <ecNumber evidence="10 11">6.3.2.10</ecNumber>
    </recommendedName>
    <alternativeName>
        <fullName evidence="10">D-alanyl-D-alanine-adding enzyme</fullName>
    </alternativeName>
</protein>
<dbReference type="Proteomes" id="UP000619260">
    <property type="component" value="Unassembled WGS sequence"/>
</dbReference>
<reference evidence="15" key="1">
    <citation type="submission" date="2021-01" db="EMBL/GenBank/DDBJ databases">
        <title>Whole genome shotgun sequence of Virgisporangium aliadipatigenens NBRC 105644.</title>
        <authorList>
            <person name="Komaki H."/>
            <person name="Tamura T."/>
        </authorList>
    </citation>
    <scope>NUCLEOTIDE SEQUENCE</scope>
    <source>
        <strain evidence="15">NBRC 105644</strain>
    </source>
</reference>
<dbReference type="PANTHER" id="PTHR43024">
    <property type="entry name" value="UDP-N-ACETYLMURAMOYL-TRIPEPTIDE--D-ALANYL-D-ALANINE LIGASE"/>
    <property type="match status" value="1"/>
</dbReference>
<dbReference type="InterPro" id="IPR051046">
    <property type="entry name" value="MurCDEF_CellWall_CoF430Synth"/>
</dbReference>
<dbReference type="UniPathway" id="UPA00219"/>
<dbReference type="GO" id="GO:0005524">
    <property type="term" value="F:ATP binding"/>
    <property type="evidence" value="ECO:0007669"/>
    <property type="project" value="UniProtKB-UniRule"/>
</dbReference>
<evidence type="ECO:0000256" key="6">
    <source>
        <dbReference type="ARBA" id="ARBA00022960"/>
    </source>
</evidence>
<evidence type="ECO:0000259" key="13">
    <source>
        <dbReference type="Pfam" id="PF02875"/>
    </source>
</evidence>
<dbReference type="SUPFAM" id="SSF63418">
    <property type="entry name" value="MurE/MurF N-terminal domain"/>
    <property type="match status" value="1"/>
</dbReference>
<comment type="similarity">
    <text evidence="10">Belongs to the MurCDEF family. MurF subfamily.</text>
</comment>
<comment type="catalytic activity">
    <reaction evidence="10 11">
        <text>D-alanyl-D-alanine + UDP-N-acetyl-alpha-D-muramoyl-L-alanyl-gamma-D-glutamyl-meso-2,6-diaminopimelate + ATP = UDP-N-acetyl-alpha-D-muramoyl-L-alanyl-gamma-D-glutamyl-meso-2,6-diaminopimeloyl-D-alanyl-D-alanine + ADP + phosphate + H(+)</text>
        <dbReference type="Rhea" id="RHEA:28374"/>
        <dbReference type="ChEBI" id="CHEBI:15378"/>
        <dbReference type="ChEBI" id="CHEBI:30616"/>
        <dbReference type="ChEBI" id="CHEBI:43474"/>
        <dbReference type="ChEBI" id="CHEBI:57822"/>
        <dbReference type="ChEBI" id="CHEBI:61386"/>
        <dbReference type="ChEBI" id="CHEBI:83905"/>
        <dbReference type="ChEBI" id="CHEBI:456216"/>
        <dbReference type="EC" id="6.3.2.10"/>
    </reaction>
</comment>
<dbReference type="SUPFAM" id="SSF53623">
    <property type="entry name" value="MurD-like peptide ligases, catalytic domain"/>
    <property type="match status" value="1"/>
</dbReference>
<dbReference type="GO" id="GO:0071555">
    <property type="term" value="P:cell wall organization"/>
    <property type="evidence" value="ECO:0007669"/>
    <property type="project" value="UniProtKB-KW"/>
</dbReference>
<dbReference type="Gene3D" id="3.40.1390.10">
    <property type="entry name" value="MurE/MurF, N-terminal domain"/>
    <property type="match status" value="1"/>
</dbReference>
<evidence type="ECO:0000259" key="14">
    <source>
        <dbReference type="Pfam" id="PF08245"/>
    </source>
</evidence>
<keyword evidence="6 10" id="KW-0133">Cell shape</keyword>
<comment type="function">
    <text evidence="10 11">Involved in cell wall formation. Catalyzes the final step in the synthesis of UDP-N-acetylmuramoyl-pentapeptide, the precursor of murein.</text>
</comment>
<dbReference type="InterPro" id="IPR004101">
    <property type="entry name" value="Mur_ligase_C"/>
</dbReference>
<evidence type="ECO:0000256" key="4">
    <source>
        <dbReference type="ARBA" id="ARBA00022741"/>
    </source>
</evidence>
<name>A0A8J3YSZ4_9ACTN</name>
<feature type="binding site" evidence="10">
    <location>
        <begin position="109"/>
        <end position="115"/>
    </location>
    <ligand>
        <name>ATP</name>
        <dbReference type="ChEBI" id="CHEBI:30616"/>
    </ligand>
</feature>
<feature type="domain" description="Mur ligase C-terminal" evidence="13">
    <location>
        <begin position="311"/>
        <end position="438"/>
    </location>
</feature>
<evidence type="ECO:0000259" key="12">
    <source>
        <dbReference type="Pfam" id="PF01225"/>
    </source>
</evidence>
<dbReference type="GO" id="GO:0005737">
    <property type="term" value="C:cytoplasm"/>
    <property type="evidence" value="ECO:0007669"/>
    <property type="project" value="UniProtKB-SubCell"/>
</dbReference>
<keyword evidence="7 10" id="KW-0573">Peptidoglycan synthesis</keyword>
<dbReference type="EMBL" id="BOPF01000031">
    <property type="protein sequence ID" value="GIJ49912.1"/>
    <property type="molecule type" value="Genomic_DNA"/>
</dbReference>
<proteinExistence type="inferred from homology"/>
<dbReference type="HAMAP" id="MF_02019">
    <property type="entry name" value="MurF"/>
    <property type="match status" value="1"/>
</dbReference>
<dbReference type="SUPFAM" id="SSF53244">
    <property type="entry name" value="MurD-like peptide ligases, peptide-binding domain"/>
    <property type="match status" value="1"/>
</dbReference>
<dbReference type="Gene3D" id="3.90.190.20">
    <property type="entry name" value="Mur ligase, C-terminal domain"/>
    <property type="match status" value="1"/>
</dbReference>
<dbReference type="Pfam" id="PF08245">
    <property type="entry name" value="Mur_ligase_M"/>
    <property type="match status" value="1"/>
</dbReference>
<evidence type="ECO:0000313" key="15">
    <source>
        <dbReference type="EMBL" id="GIJ49912.1"/>
    </source>
</evidence>
<keyword evidence="5 10" id="KW-0067">ATP-binding</keyword>
<dbReference type="EC" id="6.3.2.10" evidence="10 11"/>
<dbReference type="InterPro" id="IPR013221">
    <property type="entry name" value="Mur_ligase_cen"/>
</dbReference>
<gene>
    <name evidence="10 15" type="primary">murF</name>
    <name evidence="15" type="ORF">Val02_67980</name>
</gene>
<comment type="caution">
    <text evidence="15">The sequence shown here is derived from an EMBL/GenBank/DDBJ whole genome shotgun (WGS) entry which is preliminary data.</text>
</comment>
<evidence type="ECO:0000256" key="10">
    <source>
        <dbReference type="HAMAP-Rule" id="MF_02019"/>
    </source>
</evidence>
<dbReference type="InterPro" id="IPR035911">
    <property type="entry name" value="MurE/MurF_N"/>
</dbReference>
<dbReference type="InterPro" id="IPR036615">
    <property type="entry name" value="Mur_ligase_C_dom_sf"/>
</dbReference>
<dbReference type="GO" id="GO:0009252">
    <property type="term" value="P:peptidoglycan biosynthetic process"/>
    <property type="evidence" value="ECO:0007669"/>
    <property type="project" value="UniProtKB-UniRule"/>
</dbReference>
<keyword evidence="8 10" id="KW-0131">Cell cycle</keyword>
<dbReference type="PANTHER" id="PTHR43024:SF1">
    <property type="entry name" value="UDP-N-ACETYLMURAMOYL-TRIPEPTIDE--D-ALANYL-D-ALANINE LIGASE"/>
    <property type="match status" value="1"/>
</dbReference>
<evidence type="ECO:0000313" key="16">
    <source>
        <dbReference type="Proteomes" id="UP000619260"/>
    </source>
</evidence>
<keyword evidence="16" id="KW-1185">Reference proteome</keyword>
<dbReference type="InterPro" id="IPR000713">
    <property type="entry name" value="Mur_ligase_N"/>
</dbReference>
<dbReference type="RefSeq" id="WP_203903349.1">
    <property type="nucleotide sequence ID" value="NZ_BOPF01000031.1"/>
</dbReference>
<evidence type="ECO:0000256" key="11">
    <source>
        <dbReference type="RuleBase" id="RU004136"/>
    </source>
</evidence>
<keyword evidence="3 10" id="KW-0132">Cell division</keyword>
<keyword evidence="9 10" id="KW-0961">Cell wall biogenesis/degradation</keyword>
<evidence type="ECO:0000256" key="3">
    <source>
        <dbReference type="ARBA" id="ARBA00022618"/>
    </source>
</evidence>
<feature type="domain" description="Mur ligase central" evidence="14">
    <location>
        <begin position="107"/>
        <end position="290"/>
    </location>
</feature>
<dbReference type="Gene3D" id="3.40.1190.10">
    <property type="entry name" value="Mur-like, catalytic domain"/>
    <property type="match status" value="1"/>
</dbReference>
<sequence>MIEMTLAEVAAAVGGVLRDADPDAVVTGNVDFDSRKVTPGGLFAAFDGDKVDGHTFAAATVKAGAVAVLASKPVDAPAILVDDVRAALQLLARAVVDRLPELTVIGVTGSSGKTTTKDLIAAILAGHAPTVATAGSFNNELGMPYTALQATTQTRYLVLEMGARKIGHIAYLCGIAPPSIGVVINVGVSHIGEFGSQEAIAQAKGELVEALPPTGLAVLNADDPLVLAMRERTRARVVTVGEEEHADLRATDVSVDARDRASFRIGDHRVTLAVPGRHQVGNALLAIAVARHLGVPDAEAALAGAKLPSERRMDVFDRTDGGIVIDDSYNANPASTAAALRALAKIGAGRRTIAVLGYMAELGEHERSGHEEVGRLAAELGIDRLIAVGQITAPMCDGAATVAGWGGESVQVTDQDAAVAWLREHLLPGDVVLVKASRYRTWQVADFLREEAVA</sequence>
<evidence type="ECO:0000256" key="7">
    <source>
        <dbReference type="ARBA" id="ARBA00022984"/>
    </source>
</evidence>
<evidence type="ECO:0000256" key="2">
    <source>
        <dbReference type="ARBA" id="ARBA00022598"/>
    </source>
</evidence>
<dbReference type="Pfam" id="PF01225">
    <property type="entry name" value="Mur_ligase"/>
    <property type="match status" value="1"/>
</dbReference>
<dbReference type="InterPro" id="IPR036565">
    <property type="entry name" value="Mur-like_cat_sf"/>
</dbReference>
<dbReference type="Pfam" id="PF02875">
    <property type="entry name" value="Mur_ligase_C"/>
    <property type="match status" value="1"/>
</dbReference>
<keyword evidence="2 10" id="KW-0436">Ligase</keyword>
<evidence type="ECO:0000256" key="9">
    <source>
        <dbReference type="ARBA" id="ARBA00023316"/>
    </source>
</evidence>
<feature type="domain" description="Mur ligase N-terminal catalytic" evidence="12">
    <location>
        <begin position="30"/>
        <end position="91"/>
    </location>
</feature>
<evidence type="ECO:0000256" key="1">
    <source>
        <dbReference type="ARBA" id="ARBA00022490"/>
    </source>
</evidence>
<dbReference type="GO" id="GO:0051301">
    <property type="term" value="P:cell division"/>
    <property type="evidence" value="ECO:0007669"/>
    <property type="project" value="UniProtKB-KW"/>
</dbReference>
<evidence type="ECO:0000256" key="5">
    <source>
        <dbReference type="ARBA" id="ARBA00022840"/>
    </source>
</evidence>
<comment type="pathway">
    <text evidence="10 11">Cell wall biogenesis; peptidoglycan biosynthesis.</text>
</comment>
<dbReference type="InterPro" id="IPR005863">
    <property type="entry name" value="UDP-N-AcMur_synth"/>
</dbReference>
<dbReference type="GO" id="GO:0047480">
    <property type="term" value="F:UDP-N-acetylmuramoyl-tripeptide-D-alanyl-D-alanine ligase activity"/>
    <property type="evidence" value="ECO:0007669"/>
    <property type="project" value="UniProtKB-UniRule"/>
</dbReference>
<dbReference type="GO" id="GO:0008360">
    <property type="term" value="P:regulation of cell shape"/>
    <property type="evidence" value="ECO:0007669"/>
    <property type="project" value="UniProtKB-KW"/>
</dbReference>
<dbReference type="NCBIfam" id="TIGR01143">
    <property type="entry name" value="murF"/>
    <property type="match status" value="1"/>
</dbReference>
<comment type="subcellular location">
    <subcellularLocation>
        <location evidence="10 11">Cytoplasm</location>
    </subcellularLocation>
</comment>
<keyword evidence="1 10" id="KW-0963">Cytoplasm</keyword>
<evidence type="ECO:0000256" key="8">
    <source>
        <dbReference type="ARBA" id="ARBA00023306"/>
    </source>
</evidence>
<keyword evidence="4 10" id="KW-0547">Nucleotide-binding</keyword>
<dbReference type="AlphaFoldDB" id="A0A8J3YSZ4"/>